<comment type="caution">
    <text evidence="7">The sequence shown here is derived from an EMBL/GenBank/DDBJ whole genome shotgun (WGS) entry which is preliminary data.</text>
</comment>
<gene>
    <name evidence="7" type="ORF">H8708_06195</name>
</gene>
<dbReference type="PANTHER" id="PTHR42994:SF2">
    <property type="entry name" value="PEPTIDASE"/>
    <property type="match status" value="1"/>
</dbReference>
<dbReference type="InterPro" id="IPR010162">
    <property type="entry name" value="PepT-like"/>
</dbReference>
<evidence type="ECO:0000313" key="8">
    <source>
        <dbReference type="Proteomes" id="UP000647491"/>
    </source>
</evidence>
<sequence length="368" mass="39022">MINEKRLLDTFLEYVQIDSETKNEKAMGERLVQDLKALGFEVQTDRAGEAFGSNGFNVHAFLEGTIPGDPTIFCAHMDTVAPGNGIRPVIKDGIIGTDGSTILAGDDKSGIAAIMEALAVIKEKDLPHRSADILFTIGEEGGMNGAKNMDYSMLKGKEAMVFDAGGDTGKVLTCGPGQIKINATITGRSSHAGLAPEAGISAIQAAAKGIAKMNLLRIDEETTCNIGTLRSEYATNIVPEKAVLVAEVRSRDLDKLNAQAAHMKQCLEEACQELGASLDIDLSTNYVSFRVDNDDELVKRVFAACGRLGIPASTEKGGGGSDANVMALHGIKPVVLSTGMTKVHTTEETLKVEELNKCAALVLDLLTN</sequence>
<proteinExistence type="inferred from homology"/>
<name>A0ABR7NRS5_9FIRM</name>
<dbReference type="SUPFAM" id="SSF55031">
    <property type="entry name" value="Bacterial exopeptidase dimerisation domain"/>
    <property type="match status" value="1"/>
</dbReference>
<dbReference type="RefSeq" id="WP_158359384.1">
    <property type="nucleotide sequence ID" value="NZ_JACRTJ010000014.1"/>
</dbReference>
<evidence type="ECO:0000256" key="4">
    <source>
        <dbReference type="ARBA" id="ARBA00022833"/>
    </source>
</evidence>
<comment type="similarity">
    <text evidence="5">Belongs to the peptidase M42 family.</text>
</comment>
<feature type="domain" description="Peptidase M20 dimerisation" evidence="6">
    <location>
        <begin position="177"/>
        <end position="271"/>
    </location>
</feature>
<dbReference type="Pfam" id="PF01546">
    <property type="entry name" value="Peptidase_M20"/>
    <property type="match status" value="1"/>
</dbReference>
<dbReference type="InterPro" id="IPR036264">
    <property type="entry name" value="Bact_exopeptidase_dim_dom"/>
</dbReference>
<protein>
    <submittedName>
        <fullName evidence="7">M20/M25/M40 family metallo-hydrolase</fullName>
    </submittedName>
</protein>
<organism evidence="7 8">
    <name type="scientific">Enterocloster hominis</name>
    <name type="common">ex Liu et al. 2021</name>
    <dbReference type="NCBI Taxonomy" id="2763663"/>
    <lineage>
        <taxon>Bacteria</taxon>
        <taxon>Bacillati</taxon>
        <taxon>Bacillota</taxon>
        <taxon>Clostridia</taxon>
        <taxon>Lachnospirales</taxon>
        <taxon>Lachnospiraceae</taxon>
        <taxon>Enterocloster</taxon>
    </lineage>
</organism>
<comment type="cofactor">
    <cofactor evidence="1">
        <name>Zn(2+)</name>
        <dbReference type="ChEBI" id="CHEBI:29105"/>
    </cofactor>
</comment>
<keyword evidence="4" id="KW-0862">Zinc</keyword>
<keyword evidence="3" id="KW-0378">Hydrolase</keyword>
<evidence type="ECO:0000256" key="3">
    <source>
        <dbReference type="ARBA" id="ARBA00022801"/>
    </source>
</evidence>
<keyword evidence="2" id="KW-0479">Metal-binding</keyword>
<reference evidence="7 8" key="1">
    <citation type="submission" date="2020-08" db="EMBL/GenBank/DDBJ databases">
        <title>Genome public.</title>
        <authorList>
            <person name="Liu C."/>
            <person name="Sun Q."/>
        </authorList>
    </citation>
    <scope>NUCLEOTIDE SEQUENCE [LARGE SCALE GENOMIC DNA]</scope>
    <source>
        <strain evidence="7 8">BX10</strain>
    </source>
</reference>
<dbReference type="PIRSF" id="PIRSF001123">
    <property type="entry name" value="PepA_GA"/>
    <property type="match status" value="1"/>
</dbReference>
<keyword evidence="8" id="KW-1185">Reference proteome</keyword>
<evidence type="ECO:0000256" key="5">
    <source>
        <dbReference type="PIRNR" id="PIRNR001123"/>
    </source>
</evidence>
<evidence type="ECO:0000256" key="1">
    <source>
        <dbReference type="ARBA" id="ARBA00001947"/>
    </source>
</evidence>
<dbReference type="InterPro" id="IPR011650">
    <property type="entry name" value="Peptidase_M20_dimer"/>
</dbReference>
<dbReference type="InterPro" id="IPR008007">
    <property type="entry name" value="Peptidase_M42"/>
</dbReference>
<dbReference type="Proteomes" id="UP000647491">
    <property type="component" value="Unassembled WGS sequence"/>
</dbReference>
<dbReference type="Gene3D" id="3.30.70.360">
    <property type="match status" value="1"/>
</dbReference>
<dbReference type="NCBIfam" id="TIGR01883">
    <property type="entry name" value="PepT-like"/>
    <property type="match status" value="1"/>
</dbReference>
<dbReference type="Gene3D" id="3.40.630.10">
    <property type="entry name" value="Zn peptidases"/>
    <property type="match status" value="1"/>
</dbReference>
<evidence type="ECO:0000256" key="2">
    <source>
        <dbReference type="ARBA" id="ARBA00022723"/>
    </source>
</evidence>
<evidence type="ECO:0000259" key="6">
    <source>
        <dbReference type="Pfam" id="PF07687"/>
    </source>
</evidence>
<dbReference type="InterPro" id="IPR002933">
    <property type="entry name" value="Peptidase_M20"/>
</dbReference>
<accession>A0ABR7NRS5</accession>
<dbReference type="SUPFAM" id="SSF53187">
    <property type="entry name" value="Zn-dependent exopeptidases"/>
    <property type="match status" value="1"/>
</dbReference>
<dbReference type="PANTHER" id="PTHR42994">
    <property type="entry name" value="PEPTIDASE T"/>
    <property type="match status" value="1"/>
</dbReference>
<dbReference type="EMBL" id="JACRTJ010000014">
    <property type="protein sequence ID" value="MBC8598821.1"/>
    <property type="molecule type" value="Genomic_DNA"/>
</dbReference>
<dbReference type="Pfam" id="PF07687">
    <property type="entry name" value="M20_dimer"/>
    <property type="match status" value="1"/>
</dbReference>
<evidence type="ECO:0000313" key="7">
    <source>
        <dbReference type="EMBL" id="MBC8598821.1"/>
    </source>
</evidence>